<dbReference type="EMBL" id="VHIV01000008">
    <property type="protein sequence ID" value="TPV39618.1"/>
    <property type="molecule type" value="Genomic_DNA"/>
</dbReference>
<name>A0AC61T021_9BACI</name>
<sequence length="126" mass="14401">MTAEEKEILRQQAIKDNERRISHLETFLDGLPLDTDVNKTVSLEIGTSIMFIEQEINKLKSYVIKKEMNVSDDGKINVPDSAAMNQTKEGSCKRILVEANYPWELIKDWTEEDCEAELGAIERANK</sequence>
<reference evidence="1" key="1">
    <citation type="submission" date="2019-06" db="EMBL/GenBank/DDBJ databases">
        <title>Draft genome sequence of Bacillus sp. strain MHSD28.</title>
        <authorList>
            <person name="Makuwa S.C."/>
            <person name="Serepa-Dlamini M.H."/>
        </authorList>
    </citation>
    <scope>NUCLEOTIDE SEQUENCE</scope>
    <source>
        <strain evidence="1">MHSD28</strain>
    </source>
</reference>
<evidence type="ECO:0000313" key="2">
    <source>
        <dbReference type="Proteomes" id="UP000317636"/>
    </source>
</evidence>
<organism evidence="1 2">
    <name type="scientific">Bacillus dicomae</name>
    <dbReference type="NCBI Taxonomy" id="3088378"/>
    <lineage>
        <taxon>Bacteria</taxon>
        <taxon>Bacillati</taxon>
        <taxon>Bacillota</taxon>
        <taxon>Bacilli</taxon>
        <taxon>Bacillales</taxon>
        <taxon>Bacillaceae</taxon>
        <taxon>Bacillus</taxon>
        <taxon>Bacillus cereus group</taxon>
    </lineage>
</organism>
<evidence type="ECO:0000313" key="1">
    <source>
        <dbReference type="EMBL" id="TPV39618.1"/>
    </source>
</evidence>
<gene>
    <name evidence="1" type="ORF">FJ659_24915</name>
</gene>
<keyword evidence="2" id="KW-1185">Reference proteome</keyword>
<protein>
    <submittedName>
        <fullName evidence="1">Uncharacterized protein</fullName>
    </submittedName>
</protein>
<accession>A0AC61T021</accession>
<comment type="caution">
    <text evidence="1">The sequence shown here is derived from an EMBL/GenBank/DDBJ whole genome shotgun (WGS) entry which is preliminary data.</text>
</comment>
<dbReference type="Proteomes" id="UP000317636">
    <property type="component" value="Unassembled WGS sequence"/>
</dbReference>
<proteinExistence type="predicted"/>